<feature type="chain" id="PRO_5046056207" evidence="2">
    <location>
        <begin position="27"/>
        <end position="748"/>
    </location>
</feature>
<evidence type="ECO:0000313" key="4">
    <source>
        <dbReference type="Proteomes" id="UP000738431"/>
    </source>
</evidence>
<dbReference type="Gene3D" id="2.130.10.10">
    <property type="entry name" value="YVTN repeat-like/Quinoprotein amine dehydrogenase"/>
    <property type="match status" value="1"/>
</dbReference>
<proteinExistence type="predicted"/>
<dbReference type="InterPro" id="IPR015943">
    <property type="entry name" value="WD40/YVTN_repeat-like_dom_sf"/>
</dbReference>
<protein>
    <submittedName>
        <fullName evidence="3">Esterase-like activity of phytase family protein</fullName>
    </submittedName>
</protein>
<accession>A0ABZ1C9M7</accession>
<dbReference type="EMBL" id="CP139781">
    <property type="protein sequence ID" value="WRQ88345.1"/>
    <property type="molecule type" value="Genomic_DNA"/>
</dbReference>
<dbReference type="RefSeq" id="WP_221032461.1">
    <property type="nucleotide sequence ID" value="NZ_CP139781.1"/>
</dbReference>
<dbReference type="Proteomes" id="UP000738431">
    <property type="component" value="Chromosome"/>
</dbReference>
<name>A0ABZ1C9M7_9BACT</name>
<feature type="region of interest" description="Disordered" evidence="1">
    <location>
        <begin position="274"/>
        <end position="318"/>
    </location>
</feature>
<dbReference type="SUPFAM" id="SSF63829">
    <property type="entry name" value="Calcium-dependent phosphotriesterase"/>
    <property type="match status" value="1"/>
</dbReference>
<reference evidence="3 4" key="1">
    <citation type="submission" date="2023-12" db="EMBL/GenBank/DDBJ databases">
        <title>Description of an unclassified Opitutus bacterium of Verrucomicrobiota.</title>
        <authorList>
            <person name="Zhang D.-F."/>
        </authorList>
    </citation>
    <scope>NUCLEOTIDE SEQUENCE [LARGE SCALE GENOMIC DNA]</scope>
    <source>
        <strain evidence="3 4">WL0086</strain>
    </source>
</reference>
<evidence type="ECO:0000256" key="1">
    <source>
        <dbReference type="SAM" id="MobiDB-lite"/>
    </source>
</evidence>
<organism evidence="3 4">
    <name type="scientific">Actomonas aquatica</name>
    <dbReference type="NCBI Taxonomy" id="2866162"/>
    <lineage>
        <taxon>Bacteria</taxon>
        <taxon>Pseudomonadati</taxon>
        <taxon>Verrucomicrobiota</taxon>
        <taxon>Opitutia</taxon>
        <taxon>Opitutales</taxon>
        <taxon>Opitutaceae</taxon>
        <taxon>Actomonas</taxon>
    </lineage>
</organism>
<feature type="compositionally biased region" description="Polar residues" evidence="1">
    <location>
        <begin position="554"/>
        <end position="564"/>
    </location>
</feature>
<gene>
    <name evidence="3" type="ORF">K1X11_002940</name>
</gene>
<feature type="signal peptide" evidence="2">
    <location>
        <begin position="1"/>
        <end position="26"/>
    </location>
</feature>
<sequence length="748" mass="80953">MSLSPSSRRRFSVCILSVLLAVTTLAQSFTETRTIDFYRDVASRDLRGLGTRSDGRLVPGPTVNALDGEWPVDALLWSFAARPDGSLVVGSGPDATLWRVTPDADTMRFETTPLATFGSGHLHTVAVLPDGTMVTAVSPSGRVVHLDADGEILGEVSLPVAMVFDLLPDADGQHVWVATGSPARVYRIDLATMADAEPELWGEVRDRNLRRLAMDRQGRVLAGSAPSANLYRFTTAGAPPEILWDEDDGEITDLHVTDDGDLYVVWVSSSNDSTQRVARGSGAQKSDESGENQTPPQPVTIMEAAPSPGGFSGRSSLVRLPGGDGLPELVVSRNNVSIYRIVPRGDVLLLAGGDEGELLGYDLKERRSLTFAGSESAQINDLLPASHGSTDYWGLGNNPAALLRIDFAGEGIRSATTRRLDLRTLGRLGALRFNRLRELAADDLQVELRVNRGRDTREGWSAWTAATETDGAWLTPDLQGRYVQVRLTIDEEIDANASLDRATLYHAPQNRRPSLQAFHIAAPGYSLIPRAESSSASLPSLSDIVGSESDNDSRNSNGLMSSSVMPDPGMQIVAWSVNDYDGDQLRATFAVRPDGDDTWLNLIENSAESWLQFDRRSLPEGTYFTRLTIAETAPRAPAERHEITFETDDLVIDMSAPRLRDATVTLDGDALVLSVMVADEQSLPVGIEVVFNNGYRTTLVAPADGILDQLEEHFRLEVPQSLVSGASAVEIFAEDAAGNRGSQRLALP</sequence>
<feature type="region of interest" description="Disordered" evidence="1">
    <location>
        <begin position="537"/>
        <end position="565"/>
    </location>
</feature>
<keyword evidence="4" id="KW-1185">Reference proteome</keyword>
<evidence type="ECO:0000256" key="2">
    <source>
        <dbReference type="SAM" id="SignalP"/>
    </source>
</evidence>
<keyword evidence="2" id="KW-0732">Signal</keyword>
<evidence type="ECO:0000313" key="3">
    <source>
        <dbReference type="EMBL" id="WRQ88345.1"/>
    </source>
</evidence>